<evidence type="ECO:0000256" key="6">
    <source>
        <dbReference type="RuleBase" id="RU004057"/>
    </source>
</evidence>
<keyword evidence="12" id="KW-1185">Reference proteome</keyword>
<evidence type="ECO:0000256" key="3">
    <source>
        <dbReference type="ARBA" id="ARBA00022692"/>
    </source>
</evidence>
<evidence type="ECO:0000313" key="12">
    <source>
        <dbReference type="Proteomes" id="UP000180175"/>
    </source>
</evidence>
<keyword evidence="2" id="KW-1003">Cell membrane</keyword>
<feature type="coiled-coil region" evidence="7">
    <location>
        <begin position="560"/>
        <end position="594"/>
    </location>
</feature>
<dbReference type="Proteomes" id="UP000180175">
    <property type="component" value="Chromosome"/>
</dbReference>
<keyword evidence="4 8" id="KW-1133">Transmembrane helix</keyword>
<dbReference type="RefSeq" id="WP_071317916.1">
    <property type="nucleotide sequence ID" value="NZ_CP063356.2"/>
</dbReference>
<evidence type="ECO:0000256" key="1">
    <source>
        <dbReference type="ARBA" id="ARBA00004651"/>
    </source>
</evidence>
<feature type="transmembrane region" description="Helical" evidence="8">
    <location>
        <begin position="148"/>
        <end position="174"/>
    </location>
</feature>
<reference evidence="10 12" key="1">
    <citation type="submission" date="2016-10" db="EMBL/GenBank/DDBJ databases">
        <title>Draft genome sequences of four alkaliphilic bacteria belonging to the Anaerobacillus genus.</title>
        <authorList>
            <person name="Bassil N.M."/>
            <person name="Lloyd J.R."/>
        </authorList>
    </citation>
    <scope>NUCLEOTIDE SEQUENCE [LARGE SCALE GENOMIC DNA]</scope>
    <source>
        <strain evidence="10 12">NB2006</strain>
    </source>
</reference>
<gene>
    <name evidence="11" type="ORF">AWH56_021155</name>
    <name evidence="10" type="ORF">AWH56_15320</name>
</gene>
<evidence type="ECO:0000313" key="10">
    <source>
        <dbReference type="EMBL" id="OIJ11941.1"/>
    </source>
</evidence>
<dbReference type="KEGG" id="aia:AWH56_021155"/>
<dbReference type="EMBL" id="CP063356">
    <property type="protein sequence ID" value="QOY35182.1"/>
    <property type="molecule type" value="Genomic_DNA"/>
</dbReference>
<dbReference type="InterPro" id="IPR002898">
    <property type="entry name" value="MotA_ExbB_proton_chnl"/>
</dbReference>
<keyword evidence="6" id="KW-0653">Protein transport</keyword>
<dbReference type="Gene3D" id="1.20.1170.10">
    <property type="match status" value="1"/>
</dbReference>
<keyword evidence="3 8" id="KW-0812">Transmembrane</keyword>
<dbReference type="Pfam" id="PF01618">
    <property type="entry name" value="MotA_ExbB"/>
    <property type="match status" value="1"/>
</dbReference>
<reference evidence="11 12" key="3">
    <citation type="journal article" date="2019" name="Int. J. Syst. Evol. Microbiol.">
        <title>Anaerobacillus isosaccharinicus sp. nov., an alkaliphilic bacterium which degrades isosaccharinic acid.</title>
        <authorList>
            <person name="Bassil N.M."/>
            <person name="Lloyd J.R."/>
        </authorList>
    </citation>
    <scope>NUCLEOTIDE SEQUENCE [LARGE SCALE GENOMIC DNA]</scope>
    <source>
        <strain evidence="11 12">NB2006</strain>
    </source>
</reference>
<dbReference type="GO" id="GO:0015031">
    <property type="term" value="P:protein transport"/>
    <property type="evidence" value="ECO:0007669"/>
    <property type="project" value="UniProtKB-KW"/>
</dbReference>
<evidence type="ECO:0000313" key="11">
    <source>
        <dbReference type="EMBL" id="QOY35182.1"/>
    </source>
</evidence>
<feature type="domain" description="MotA/TolQ/ExbB proton channel" evidence="9">
    <location>
        <begin position="107"/>
        <end position="176"/>
    </location>
</feature>
<keyword evidence="5 8" id="KW-0472">Membrane</keyword>
<keyword evidence="6" id="KW-0813">Transport</keyword>
<evidence type="ECO:0000256" key="2">
    <source>
        <dbReference type="ARBA" id="ARBA00022475"/>
    </source>
</evidence>
<reference evidence="11 12" key="2">
    <citation type="journal article" date="2017" name="Genome Announc.">
        <title>Draft Genome Sequences of Four Alkaliphilic Bacteria Belonging to the Anaerobacillus Genus.</title>
        <authorList>
            <person name="Bassil N.M."/>
            <person name="Lloyd J.R."/>
        </authorList>
    </citation>
    <scope>NUCLEOTIDE SEQUENCE [LARGE SCALE GENOMIC DNA]</scope>
    <source>
        <strain evidence="11 12">NB2006</strain>
    </source>
</reference>
<name>A0A1S2LHS2_9BACI</name>
<dbReference type="EMBL" id="LQXD01000132">
    <property type="protein sequence ID" value="OIJ11941.1"/>
    <property type="molecule type" value="Genomic_DNA"/>
</dbReference>
<dbReference type="AlphaFoldDB" id="A0A1S2LHS2"/>
<evidence type="ECO:0000256" key="7">
    <source>
        <dbReference type="SAM" id="Coils"/>
    </source>
</evidence>
<feature type="transmembrane region" description="Helical" evidence="8">
    <location>
        <begin position="116"/>
        <end position="136"/>
    </location>
</feature>
<evidence type="ECO:0000256" key="5">
    <source>
        <dbReference type="ARBA" id="ARBA00023136"/>
    </source>
</evidence>
<accession>A0A1S2LHS2</accession>
<organism evidence="10 12">
    <name type="scientific">Anaerobacillus isosaccharinicus</name>
    <dbReference type="NCBI Taxonomy" id="1532552"/>
    <lineage>
        <taxon>Bacteria</taxon>
        <taxon>Bacillati</taxon>
        <taxon>Bacillota</taxon>
        <taxon>Bacilli</taxon>
        <taxon>Bacillales</taxon>
        <taxon>Bacillaceae</taxon>
        <taxon>Anaerobacillus</taxon>
    </lineage>
</organism>
<sequence>MVETVLKIFMSEQQAQTILANPLIEFIFMVLFVTFALAVVIHFILFSKLRSIRNFLNTSKSLDIHPLNRFHAEFEHKNKQESVKVETFVQKKFSSWRMFNVPVVSLIKMIQMTVSLFILVGVLGTFIGLAMSLGSIDATGDQLVENVAFVLAGIDVAFFTSIAGMGLSLIMTVLTKVANTEYLLTDIMLKTESFLEENEPDSFERLIKVSEAINSSIVELRETNQASLQSIVDSFSGFQEYTVGLQQSAKDLAKFNDGLSKNLKDFSVIFDGIKEVTVGFDKGVSKLNKNFDQLFTYFHSMDKRNDLLANTFTETYKKIKELSTSQTETMNQFQEAVVDWKSYISTIANRQEAIHGSFERMHAQTDHLVKLMKENNQQFKGIFGDDLSSKLLGITTYIKELRGDFDKFGNSIARLPEALDTINRAQEGYKNLLSDRFEELKQFNQDFSNHLKAHSTDSHAFEKRLSEATRSYEQLGMKNSQMLNEINRTITQMTDSFNQREKGIETSVDVLKDTLSRYVSTLDGTLGNKLDNVSRNLASYAMEMNTTIKKELKLIGQVAEDNQVRNARAAQQTISELNQEFQNLNRLLQSITQEAARQSYRVRVGSND</sequence>
<dbReference type="SUPFAM" id="SSF58113">
    <property type="entry name" value="Apolipoprotein A-I"/>
    <property type="match status" value="1"/>
</dbReference>
<comment type="subcellular location">
    <subcellularLocation>
        <location evidence="1">Cell membrane</location>
        <topology evidence="1">Multi-pass membrane protein</topology>
    </subcellularLocation>
    <subcellularLocation>
        <location evidence="6">Membrane</location>
        <topology evidence="6">Multi-pass membrane protein</topology>
    </subcellularLocation>
</comment>
<keyword evidence="7" id="KW-0175">Coiled coil</keyword>
<dbReference type="OrthoDB" id="2809136at2"/>
<comment type="similarity">
    <text evidence="6">Belongs to the exbB/tolQ family.</text>
</comment>
<protein>
    <submittedName>
        <fullName evidence="11">MotA/TolQ/ExbB proton channel family protein</fullName>
    </submittedName>
</protein>
<proteinExistence type="inferred from homology"/>
<reference evidence="11" key="4">
    <citation type="submission" date="2020-10" db="EMBL/GenBank/DDBJ databases">
        <authorList>
            <person name="Bassil N.M."/>
            <person name="Lloyd J.R."/>
        </authorList>
    </citation>
    <scope>NUCLEOTIDE SEQUENCE</scope>
    <source>
        <strain evidence="11">NB2006</strain>
    </source>
</reference>
<evidence type="ECO:0000256" key="8">
    <source>
        <dbReference type="SAM" id="Phobius"/>
    </source>
</evidence>
<dbReference type="GO" id="GO:0005886">
    <property type="term" value="C:plasma membrane"/>
    <property type="evidence" value="ECO:0007669"/>
    <property type="project" value="UniProtKB-SubCell"/>
</dbReference>
<evidence type="ECO:0000259" key="9">
    <source>
        <dbReference type="Pfam" id="PF01618"/>
    </source>
</evidence>
<evidence type="ECO:0000256" key="4">
    <source>
        <dbReference type="ARBA" id="ARBA00022989"/>
    </source>
</evidence>
<feature type="transmembrane region" description="Helical" evidence="8">
    <location>
        <begin position="26"/>
        <end position="46"/>
    </location>
</feature>